<keyword evidence="5" id="KW-0631">Potassium channel</keyword>
<dbReference type="InterPro" id="IPR027359">
    <property type="entry name" value="Volt_channel_dom_sf"/>
</dbReference>
<keyword evidence="6" id="KW-0851">Voltage-gated channel</keyword>
<dbReference type="SUPFAM" id="SSF81324">
    <property type="entry name" value="Voltage-gated potassium channels"/>
    <property type="match status" value="1"/>
</dbReference>
<evidence type="ECO:0000256" key="10">
    <source>
        <dbReference type="ARBA" id="ARBA00023136"/>
    </source>
</evidence>
<evidence type="ECO:0000256" key="11">
    <source>
        <dbReference type="ARBA" id="ARBA00023303"/>
    </source>
</evidence>
<protein>
    <submittedName>
        <fullName evidence="14">Ion transporter</fullName>
    </submittedName>
</protein>
<dbReference type="AlphaFoldDB" id="A0AAE3MFH5"/>
<keyword evidence="7" id="KW-0630">Potassium</keyword>
<feature type="domain" description="Ion transport" evidence="13">
    <location>
        <begin position="18"/>
        <end position="233"/>
    </location>
</feature>
<dbReference type="Proteomes" id="UP001207408">
    <property type="component" value="Unassembled WGS sequence"/>
</dbReference>
<dbReference type="InterPro" id="IPR028325">
    <property type="entry name" value="VG_K_chnl"/>
</dbReference>
<dbReference type="Gene3D" id="1.10.287.70">
    <property type="match status" value="1"/>
</dbReference>
<keyword evidence="4 12" id="KW-0812">Transmembrane</keyword>
<dbReference type="PANTHER" id="PTHR11537:SF254">
    <property type="entry name" value="POTASSIUM VOLTAGE-GATED CHANNEL PROTEIN SHAB"/>
    <property type="match status" value="1"/>
</dbReference>
<dbReference type="Gene3D" id="1.20.120.350">
    <property type="entry name" value="Voltage-gated potassium channels. Chain C"/>
    <property type="match status" value="1"/>
</dbReference>
<evidence type="ECO:0000313" key="14">
    <source>
        <dbReference type="EMBL" id="MCW3806446.1"/>
    </source>
</evidence>
<keyword evidence="2" id="KW-0813">Transport</keyword>
<keyword evidence="3" id="KW-0633">Potassium transport</keyword>
<keyword evidence="15" id="KW-1185">Reference proteome</keyword>
<feature type="transmembrane region" description="Helical" evidence="12">
    <location>
        <begin position="145"/>
        <end position="166"/>
    </location>
</feature>
<dbReference type="InterPro" id="IPR005821">
    <property type="entry name" value="Ion_trans_dom"/>
</dbReference>
<evidence type="ECO:0000313" key="15">
    <source>
        <dbReference type="Proteomes" id="UP001207408"/>
    </source>
</evidence>
<name>A0AAE3MFH5_9BACT</name>
<keyword evidence="11" id="KW-0407">Ion channel</keyword>
<feature type="transmembrane region" description="Helical" evidence="12">
    <location>
        <begin position="47"/>
        <end position="68"/>
    </location>
</feature>
<sequence>MRQKLYDIIFEADTKAGKIFDIVLIILILFSVTIVMLESLPGRPKQFYNVLSVLEWGVTYAFLLEYIVRLWVVRQPLRYAISFFGIIDLLAIIPSFLGLFLVGTHMLVVLRSLRLLRVFRVLKLTRYINEASNLWKALVASRNKIGVFLFTVLILVIILGTLMYIIESGSDSGFTSIPISIYWAVVTLTTVGYGDIAPVTALGQFLAGLVMIMGYSIIAVPTGIVTSELTRVSKLTTTQVCPSCLKEGHDKDAEHCKFCGTKLND</sequence>
<feature type="transmembrane region" description="Helical" evidence="12">
    <location>
        <begin position="20"/>
        <end position="40"/>
    </location>
</feature>
<evidence type="ECO:0000256" key="7">
    <source>
        <dbReference type="ARBA" id="ARBA00022958"/>
    </source>
</evidence>
<dbReference type="PANTHER" id="PTHR11537">
    <property type="entry name" value="VOLTAGE-GATED POTASSIUM CHANNEL"/>
    <property type="match status" value="1"/>
</dbReference>
<dbReference type="Pfam" id="PF00520">
    <property type="entry name" value="Ion_trans"/>
    <property type="match status" value="1"/>
</dbReference>
<evidence type="ECO:0000256" key="9">
    <source>
        <dbReference type="ARBA" id="ARBA00023065"/>
    </source>
</evidence>
<feature type="transmembrane region" description="Helical" evidence="12">
    <location>
        <begin position="205"/>
        <end position="225"/>
    </location>
</feature>
<evidence type="ECO:0000256" key="5">
    <source>
        <dbReference type="ARBA" id="ARBA00022826"/>
    </source>
</evidence>
<dbReference type="GO" id="GO:0005249">
    <property type="term" value="F:voltage-gated potassium channel activity"/>
    <property type="evidence" value="ECO:0007669"/>
    <property type="project" value="InterPro"/>
</dbReference>
<evidence type="ECO:0000256" key="3">
    <source>
        <dbReference type="ARBA" id="ARBA00022538"/>
    </source>
</evidence>
<evidence type="ECO:0000256" key="6">
    <source>
        <dbReference type="ARBA" id="ARBA00022882"/>
    </source>
</evidence>
<proteinExistence type="predicted"/>
<reference evidence="14" key="1">
    <citation type="submission" date="2022-10" db="EMBL/GenBank/DDBJ databases">
        <authorList>
            <person name="Yu W.X."/>
        </authorList>
    </citation>
    <scope>NUCLEOTIDE SEQUENCE</scope>
    <source>
        <strain evidence="14">D04</strain>
    </source>
</reference>
<dbReference type="PRINTS" id="PR00169">
    <property type="entry name" value="KCHANNEL"/>
</dbReference>
<dbReference type="EMBL" id="JAPDPI010000024">
    <property type="protein sequence ID" value="MCW3806446.1"/>
    <property type="molecule type" value="Genomic_DNA"/>
</dbReference>
<evidence type="ECO:0000256" key="1">
    <source>
        <dbReference type="ARBA" id="ARBA00004141"/>
    </source>
</evidence>
<dbReference type="GO" id="GO:0001508">
    <property type="term" value="P:action potential"/>
    <property type="evidence" value="ECO:0007669"/>
    <property type="project" value="TreeGrafter"/>
</dbReference>
<comment type="caution">
    <text evidence="14">The sequence shown here is derived from an EMBL/GenBank/DDBJ whole genome shotgun (WGS) entry which is preliminary data.</text>
</comment>
<organism evidence="14 15">
    <name type="scientific">Plebeiibacterium marinum</name>
    <dbReference type="NCBI Taxonomy" id="2992111"/>
    <lineage>
        <taxon>Bacteria</taxon>
        <taxon>Pseudomonadati</taxon>
        <taxon>Bacteroidota</taxon>
        <taxon>Bacteroidia</taxon>
        <taxon>Marinilabiliales</taxon>
        <taxon>Marinilabiliaceae</taxon>
        <taxon>Plebeiibacterium</taxon>
    </lineage>
</organism>
<keyword evidence="10 12" id="KW-0472">Membrane</keyword>
<evidence type="ECO:0000256" key="12">
    <source>
        <dbReference type="SAM" id="Phobius"/>
    </source>
</evidence>
<keyword evidence="8 12" id="KW-1133">Transmembrane helix</keyword>
<accession>A0AAE3MFH5</accession>
<dbReference type="RefSeq" id="WP_301199894.1">
    <property type="nucleotide sequence ID" value="NZ_JAPDPI010000024.1"/>
</dbReference>
<evidence type="ECO:0000256" key="8">
    <source>
        <dbReference type="ARBA" id="ARBA00022989"/>
    </source>
</evidence>
<gene>
    <name evidence="14" type="ORF">OM074_12495</name>
</gene>
<feature type="transmembrane region" description="Helical" evidence="12">
    <location>
        <begin position="172"/>
        <end position="193"/>
    </location>
</feature>
<comment type="subcellular location">
    <subcellularLocation>
        <location evidence="1">Membrane</location>
        <topology evidence="1">Multi-pass membrane protein</topology>
    </subcellularLocation>
</comment>
<evidence type="ECO:0000259" key="13">
    <source>
        <dbReference type="Pfam" id="PF00520"/>
    </source>
</evidence>
<feature type="transmembrane region" description="Helical" evidence="12">
    <location>
        <begin position="80"/>
        <end position="110"/>
    </location>
</feature>
<dbReference type="GO" id="GO:0008076">
    <property type="term" value="C:voltage-gated potassium channel complex"/>
    <property type="evidence" value="ECO:0007669"/>
    <property type="project" value="InterPro"/>
</dbReference>
<evidence type="ECO:0000256" key="4">
    <source>
        <dbReference type="ARBA" id="ARBA00022692"/>
    </source>
</evidence>
<keyword evidence="9" id="KW-0406">Ion transport</keyword>
<evidence type="ECO:0000256" key="2">
    <source>
        <dbReference type="ARBA" id="ARBA00022448"/>
    </source>
</evidence>